<gene>
    <name evidence="1" type="ORF">METZ01_LOCUS462238</name>
</gene>
<feature type="non-terminal residue" evidence="1">
    <location>
        <position position="236"/>
    </location>
</feature>
<accession>A0A383ANY2</accession>
<dbReference type="InterPro" id="IPR029044">
    <property type="entry name" value="Nucleotide-diphossugar_trans"/>
</dbReference>
<sequence length="236" mass="26177">MQVVQAYLKKRGITDPWEIDLKADKKFHQAVVIPAYGEAELLPHTLTSLDNNDALILKDTLVIVVINNAVHSVESILKNNQTTLNNLKSSQYNYTLGVVDATSSEFELPDKQAGVGLARKIGMDLSLPHLSSSESLIFCTDADTIVSKNYIEKVLTYFDTNRVQAAVVGFRHLESNDKKQEEAIRQYEIYLLTTAEKMRATGSPYGYVSMGSTMVCTVKAYCAVGGMPRKKATEDF</sequence>
<evidence type="ECO:0000313" key="1">
    <source>
        <dbReference type="EMBL" id="SVE09384.1"/>
    </source>
</evidence>
<dbReference type="CDD" id="cd00761">
    <property type="entry name" value="Glyco_tranf_GTA_type"/>
    <property type="match status" value="1"/>
</dbReference>
<protein>
    <submittedName>
        <fullName evidence="1">Uncharacterized protein</fullName>
    </submittedName>
</protein>
<organism evidence="1">
    <name type="scientific">marine metagenome</name>
    <dbReference type="NCBI Taxonomy" id="408172"/>
    <lineage>
        <taxon>unclassified sequences</taxon>
        <taxon>metagenomes</taxon>
        <taxon>ecological metagenomes</taxon>
    </lineage>
</organism>
<proteinExistence type="predicted"/>
<dbReference type="Pfam" id="PF13641">
    <property type="entry name" value="Glyco_tranf_2_3"/>
    <property type="match status" value="1"/>
</dbReference>
<reference evidence="1" key="1">
    <citation type="submission" date="2018-05" db="EMBL/GenBank/DDBJ databases">
        <authorList>
            <person name="Lanie J.A."/>
            <person name="Ng W.-L."/>
            <person name="Kazmierczak K.M."/>
            <person name="Andrzejewski T.M."/>
            <person name="Davidsen T.M."/>
            <person name="Wayne K.J."/>
            <person name="Tettelin H."/>
            <person name="Glass J.I."/>
            <person name="Rusch D."/>
            <person name="Podicherti R."/>
            <person name="Tsui H.-C.T."/>
            <person name="Winkler M.E."/>
        </authorList>
    </citation>
    <scope>NUCLEOTIDE SEQUENCE</scope>
</reference>
<dbReference type="Gene3D" id="3.90.550.10">
    <property type="entry name" value="Spore Coat Polysaccharide Biosynthesis Protein SpsA, Chain A"/>
    <property type="match status" value="1"/>
</dbReference>
<dbReference type="SUPFAM" id="SSF53448">
    <property type="entry name" value="Nucleotide-diphospho-sugar transferases"/>
    <property type="match status" value="1"/>
</dbReference>
<dbReference type="EMBL" id="UINC01193661">
    <property type="protein sequence ID" value="SVE09384.1"/>
    <property type="molecule type" value="Genomic_DNA"/>
</dbReference>
<dbReference type="AlphaFoldDB" id="A0A383ANY2"/>
<name>A0A383ANY2_9ZZZZ</name>